<dbReference type="EMBL" id="SOPW01000003">
    <property type="protein sequence ID" value="TFB23976.1"/>
    <property type="molecule type" value="Genomic_DNA"/>
</dbReference>
<protein>
    <submittedName>
        <fullName evidence="2">Uncharacterized protein</fullName>
    </submittedName>
</protein>
<keyword evidence="1" id="KW-1133">Transmembrane helix</keyword>
<dbReference type="Proteomes" id="UP000297975">
    <property type="component" value="Unassembled WGS sequence"/>
</dbReference>
<keyword evidence="1" id="KW-0812">Transmembrane</keyword>
<feature type="transmembrane region" description="Helical" evidence="1">
    <location>
        <begin position="20"/>
        <end position="40"/>
    </location>
</feature>
<proteinExistence type="predicted"/>
<evidence type="ECO:0000313" key="2">
    <source>
        <dbReference type="EMBL" id="TFB23976.1"/>
    </source>
</evidence>
<reference evidence="2 3" key="1">
    <citation type="submission" date="2019-03" db="EMBL/GenBank/DDBJ databases">
        <authorList>
            <person name="He R.-H."/>
        </authorList>
    </citation>
    <scope>NUCLEOTIDE SEQUENCE [LARGE SCALE GENOMIC DNA]</scope>
    <source>
        <strain evidence="3">SH 714</strain>
    </source>
</reference>
<keyword evidence="1" id="KW-0472">Membrane</keyword>
<comment type="caution">
    <text evidence="2">The sequence shown here is derived from an EMBL/GenBank/DDBJ whole genome shotgun (WGS) entry which is preliminary data.</text>
</comment>
<dbReference type="RefSeq" id="WP_134339035.1">
    <property type="nucleotide sequence ID" value="NZ_SOPW01000003.1"/>
</dbReference>
<sequence length="62" mass="7082">MTLTIGFLIVIATHSSLSGFLITLIIVFGSVFITLIYVGWRKYRTHEIEEARNNDQHNNDSD</sequence>
<gene>
    <name evidence="2" type="ORF">E3U55_03960</name>
</gene>
<accession>A0A4Y8IQZ2</accession>
<dbReference type="OrthoDB" id="2988195at2"/>
<dbReference type="AlphaFoldDB" id="A0A4Y8IQZ2"/>
<keyword evidence="3" id="KW-1185">Reference proteome</keyword>
<organism evidence="2 3">
    <name type="scientific">Filobacillus milosensis</name>
    <dbReference type="NCBI Taxonomy" id="94137"/>
    <lineage>
        <taxon>Bacteria</taxon>
        <taxon>Bacillati</taxon>
        <taxon>Bacillota</taxon>
        <taxon>Bacilli</taxon>
        <taxon>Bacillales</taxon>
        <taxon>Bacillaceae</taxon>
        <taxon>Filobacillus</taxon>
    </lineage>
</organism>
<evidence type="ECO:0000256" key="1">
    <source>
        <dbReference type="SAM" id="Phobius"/>
    </source>
</evidence>
<evidence type="ECO:0000313" key="3">
    <source>
        <dbReference type="Proteomes" id="UP000297975"/>
    </source>
</evidence>
<name>A0A4Y8IQZ2_9BACI</name>